<dbReference type="InterPro" id="IPR049458">
    <property type="entry name" value="EpsG-like"/>
</dbReference>
<keyword evidence="1" id="KW-0472">Membrane</keyword>
<feature type="transmembrane region" description="Helical" evidence="1">
    <location>
        <begin position="200"/>
        <end position="225"/>
    </location>
</feature>
<evidence type="ECO:0000313" key="2">
    <source>
        <dbReference type="EMBL" id="AZY91799.1"/>
    </source>
</evidence>
<protein>
    <submittedName>
        <fullName evidence="2">Wzy</fullName>
    </submittedName>
</protein>
<feature type="transmembrane region" description="Helical" evidence="1">
    <location>
        <begin position="28"/>
        <end position="45"/>
    </location>
</feature>
<reference evidence="2" key="1">
    <citation type="journal article" date="2019" name="FEMS Microbiol. Lett.">
        <title>High-throughput screening for texturing Lactococcus strains.</title>
        <authorList>
            <person name="Poulsen V.K."/>
            <person name="Derkx P."/>
            <person name="Oregaard G."/>
        </authorList>
    </citation>
    <scope>NUCLEOTIDE SEQUENCE</scope>
    <source>
        <strain evidence="2">Lll3</strain>
    </source>
</reference>
<keyword evidence="1" id="KW-1133">Transmembrane helix</keyword>
<feature type="transmembrane region" description="Helical" evidence="1">
    <location>
        <begin position="6"/>
        <end position="23"/>
    </location>
</feature>
<name>A0A3Q9TDX1_9LACT</name>
<dbReference type="EMBL" id="MH678625">
    <property type="protein sequence ID" value="AZY91799.1"/>
    <property type="molecule type" value="Genomic_DNA"/>
</dbReference>
<feature type="transmembrane region" description="Helical" evidence="1">
    <location>
        <begin position="276"/>
        <end position="293"/>
    </location>
</feature>
<feature type="transmembrane region" description="Helical" evidence="1">
    <location>
        <begin position="334"/>
        <end position="352"/>
    </location>
</feature>
<feature type="transmembrane region" description="Helical" evidence="1">
    <location>
        <begin position="165"/>
        <end position="188"/>
    </location>
</feature>
<feature type="transmembrane region" description="Helical" evidence="1">
    <location>
        <begin position="97"/>
        <end position="117"/>
    </location>
</feature>
<organism evidence="2">
    <name type="scientific">Lactococcus lactis</name>
    <dbReference type="NCBI Taxonomy" id="1358"/>
    <lineage>
        <taxon>Bacteria</taxon>
        <taxon>Bacillati</taxon>
        <taxon>Bacillota</taxon>
        <taxon>Bacilli</taxon>
        <taxon>Lactobacillales</taxon>
        <taxon>Streptococcaceae</taxon>
        <taxon>Lactococcus</taxon>
    </lineage>
</organism>
<feature type="transmembrane region" description="Helical" evidence="1">
    <location>
        <begin position="245"/>
        <end position="264"/>
    </location>
</feature>
<proteinExistence type="predicted"/>
<feature type="transmembrane region" description="Helical" evidence="1">
    <location>
        <begin position="305"/>
        <end position="322"/>
    </location>
</feature>
<feature type="transmembrane region" description="Helical" evidence="1">
    <location>
        <begin position="129"/>
        <end position="159"/>
    </location>
</feature>
<keyword evidence="1" id="KW-0812">Transmembrane</keyword>
<dbReference type="AlphaFoldDB" id="A0A3Q9TDX1"/>
<evidence type="ECO:0000256" key="1">
    <source>
        <dbReference type="SAM" id="Phobius"/>
    </source>
</evidence>
<accession>A0A3Q9TDX1</accession>
<sequence>MLIYFLLFPIIILLYIFTNNGLLKSKKIFIGLSFSILGIISSIRSPQVGTDTSTYQTLFFYQIHGIKIFNSNNPELSSKAPLYGVYSRIVSMISVNLQTITIANSLLIAFLFGIFIYRLKINPLYSTLLFISIGFFTSSLNTSRQFIAIGLVCNALLFLFDKKAFIYFALITLAISIHTLAIVGLIFYPIYKIKWTAVKISCFLIVLTMTSFFLESVSKIFIQFFPNYAFYLQNPVTFFGASSRIIMILDIGLILIILLFYALTKYYHIKCSQEEVSLLIIFLIGPFFEILVFHNQSILLLTQRFLTFFSILSIAVIPGMCAKVSKKFNNPENVSFAFFSVIFIFTLFTFSVEIQKYWGVIPYITFM</sequence>
<dbReference type="Pfam" id="PF14897">
    <property type="entry name" value="EpsG"/>
    <property type="match status" value="1"/>
</dbReference>